<comment type="cofactor">
    <cofactor evidence="1">
        <name>Mg(2+)</name>
        <dbReference type="ChEBI" id="CHEBI:18420"/>
    </cofactor>
</comment>
<evidence type="ECO:0000256" key="4">
    <source>
        <dbReference type="SAM" id="Phobius"/>
    </source>
</evidence>
<evidence type="ECO:0000313" key="6">
    <source>
        <dbReference type="EMBL" id="CAK9084021.1"/>
    </source>
</evidence>
<keyword evidence="4" id="KW-0812">Transmembrane</keyword>
<dbReference type="InterPro" id="IPR029065">
    <property type="entry name" value="Enolase_C-like"/>
</dbReference>
<proteinExistence type="predicted"/>
<dbReference type="InterPro" id="IPR013341">
    <property type="entry name" value="Mandelate_racemase_N_dom"/>
</dbReference>
<evidence type="ECO:0000256" key="3">
    <source>
        <dbReference type="ARBA" id="ARBA00022842"/>
    </source>
</evidence>
<dbReference type="InterPro" id="IPR013342">
    <property type="entry name" value="Mandelate_racemase_C"/>
</dbReference>
<keyword evidence="4" id="KW-0472">Membrane</keyword>
<evidence type="ECO:0000256" key="1">
    <source>
        <dbReference type="ARBA" id="ARBA00001946"/>
    </source>
</evidence>
<keyword evidence="3" id="KW-0460">Magnesium</keyword>
<dbReference type="PANTHER" id="PTHR13794:SF58">
    <property type="entry name" value="MITOCHONDRIAL ENOLASE SUPERFAMILY MEMBER 1"/>
    <property type="match status" value="1"/>
</dbReference>
<dbReference type="SMART" id="SM00922">
    <property type="entry name" value="MR_MLE"/>
    <property type="match status" value="1"/>
</dbReference>
<keyword evidence="7" id="KW-1185">Reference proteome</keyword>
<protein>
    <submittedName>
        <fullName evidence="6">Arabinonate dehydratase</fullName>
    </submittedName>
</protein>
<comment type="caution">
    <text evidence="6">The sequence shown here is derived from an EMBL/GenBank/DDBJ whole genome shotgun (WGS) entry which is preliminary data.</text>
</comment>
<evidence type="ECO:0000259" key="5">
    <source>
        <dbReference type="SMART" id="SM00922"/>
    </source>
</evidence>
<organism evidence="6 7">
    <name type="scientific">Durusdinium trenchii</name>
    <dbReference type="NCBI Taxonomy" id="1381693"/>
    <lineage>
        <taxon>Eukaryota</taxon>
        <taxon>Sar</taxon>
        <taxon>Alveolata</taxon>
        <taxon>Dinophyceae</taxon>
        <taxon>Suessiales</taxon>
        <taxon>Symbiodiniaceae</taxon>
        <taxon>Durusdinium</taxon>
    </lineage>
</organism>
<dbReference type="SFLD" id="SFLDS00001">
    <property type="entry name" value="Enolase"/>
    <property type="match status" value="1"/>
</dbReference>
<feature type="domain" description="Mandelate racemase/muconate lactonizing enzyme C-terminal" evidence="5">
    <location>
        <begin position="154"/>
        <end position="261"/>
    </location>
</feature>
<dbReference type="Proteomes" id="UP001642464">
    <property type="component" value="Unassembled WGS sequence"/>
</dbReference>
<dbReference type="SUPFAM" id="SSF51604">
    <property type="entry name" value="Enolase C-terminal domain-like"/>
    <property type="match status" value="1"/>
</dbReference>
<dbReference type="PANTHER" id="PTHR13794">
    <property type="entry name" value="ENOLASE SUPERFAMILY, MANDELATE RACEMASE"/>
    <property type="match status" value="1"/>
</dbReference>
<dbReference type="Pfam" id="PF02746">
    <property type="entry name" value="MR_MLE_N"/>
    <property type="match status" value="1"/>
</dbReference>
<dbReference type="EMBL" id="CAXAMM010039129">
    <property type="protein sequence ID" value="CAK9084021.1"/>
    <property type="molecule type" value="Genomic_DNA"/>
</dbReference>
<name>A0ABP0QA28_9DINO</name>
<evidence type="ECO:0000256" key="2">
    <source>
        <dbReference type="ARBA" id="ARBA00022723"/>
    </source>
</evidence>
<keyword evidence="2" id="KW-0479">Metal-binding</keyword>
<dbReference type="Gene3D" id="3.30.390.10">
    <property type="entry name" value="Enolase-like, N-terminal domain"/>
    <property type="match status" value="1"/>
</dbReference>
<dbReference type="InterPro" id="IPR018110">
    <property type="entry name" value="Mandel_Rmase/mucon_lact_enz_CS"/>
</dbReference>
<dbReference type="CDD" id="cd03316">
    <property type="entry name" value="MR_like"/>
    <property type="match status" value="1"/>
</dbReference>
<evidence type="ECO:0000313" key="7">
    <source>
        <dbReference type="Proteomes" id="UP001642464"/>
    </source>
</evidence>
<gene>
    <name evidence="6" type="ORF">SCF082_LOCUS39873</name>
</gene>
<dbReference type="PROSITE" id="PS00909">
    <property type="entry name" value="MR_MLE_2"/>
    <property type="match status" value="1"/>
</dbReference>
<dbReference type="InterPro" id="IPR046945">
    <property type="entry name" value="RHMD-like"/>
</dbReference>
<accession>A0ABP0QA28</accession>
<feature type="transmembrane region" description="Helical" evidence="4">
    <location>
        <begin position="372"/>
        <end position="399"/>
    </location>
</feature>
<dbReference type="Pfam" id="PF13378">
    <property type="entry name" value="MR_MLE_C"/>
    <property type="match status" value="1"/>
</dbReference>
<dbReference type="InterPro" id="IPR029017">
    <property type="entry name" value="Enolase-like_N"/>
</dbReference>
<keyword evidence="4" id="KW-1133">Transmembrane helix</keyword>
<dbReference type="InterPro" id="IPR036849">
    <property type="entry name" value="Enolase-like_C_sf"/>
</dbReference>
<reference evidence="6 7" key="1">
    <citation type="submission" date="2024-02" db="EMBL/GenBank/DDBJ databases">
        <authorList>
            <person name="Chen Y."/>
            <person name="Shah S."/>
            <person name="Dougan E. K."/>
            <person name="Thang M."/>
            <person name="Chan C."/>
        </authorList>
    </citation>
    <scope>NUCLEOTIDE SEQUENCE [LARGE SCALE GENOMIC DNA]</scope>
</reference>
<dbReference type="SUPFAM" id="SSF54826">
    <property type="entry name" value="Enolase N-terminal domain-like"/>
    <property type="match status" value="1"/>
</dbReference>
<feature type="transmembrane region" description="Helical" evidence="4">
    <location>
        <begin position="327"/>
        <end position="351"/>
    </location>
</feature>
<sequence length="507" mass="56159">MARIASLQVFALRGPKIARPHWTAFFPVPPGNEILVRLRTTEGLEGFGLASSYTAIEPLVKPWQNGFAELILGEDALAPERIYQKIFKHTANKLASERGWSREAMIRLSAAVDLACWDIVGKAANLPLYKLFGGFKDEVACYATCGYYREGKDEQELRDDLQMMVEQGHKGFKVKIGGLSLSEDMERLRVIREVIGDAADLMVDVNRAWDFRTACEGVKLLEAFRPRWLEEPVAWEEPVMGKKHRDDRRLLKLLAQRTSIPLSGGESEFTSYGCRALLEVVGQPVYGSGQPVYGNPDMIGSSLYGGNYGWGDSRPPTADERGAGTGWMLYALGCFLCLCFGPVGPLFWFVVAGMHYCKPQSVRDTLPQEAAVARVSLMTAVASTCAMVALFMLLIFVVAPNAQFQGPFTCEEPCRDWSRASSPQDLYVCLDMYTKRCAAPSRNRCYNGEVHCRQKGASSDCPQSCSSFAGFASKWDQYVCFNNATAVCTEATNTGCMSAELRCRPMP</sequence>
<dbReference type="Gene3D" id="3.20.20.120">
    <property type="entry name" value="Enolase-like C-terminal domain"/>
    <property type="match status" value="1"/>
</dbReference>